<evidence type="ECO:0000313" key="2">
    <source>
        <dbReference type="EMBL" id="RDK84638.1"/>
    </source>
</evidence>
<comment type="caution">
    <text evidence="2">The sequence shown here is derived from an EMBL/GenBank/DDBJ whole genome shotgun (WGS) entry which is preliminary data.</text>
</comment>
<dbReference type="InterPro" id="IPR001387">
    <property type="entry name" value="Cro/C1-type_HTH"/>
</dbReference>
<keyword evidence="3" id="KW-1185">Reference proteome</keyword>
<dbReference type="OrthoDB" id="680346at2"/>
<protein>
    <submittedName>
        <fullName evidence="2">Helix-turn-helix protein</fullName>
    </submittedName>
</protein>
<dbReference type="RefSeq" id="WP_115124063.1">
    <property type="nucleotide sequence ID" value="NZ_QRAO01000004.1"/>
</dbReference>
<dbReference type="InterPro" id="IPR010982">
    <property type="entry name" value="Lambda_DNA-bd_dom_sf"/>
</dbReference>
<dbReference type="SMART" id="SM00530">
    <property type="entry name" value="HTH_XRE"/>
    <property type="match status" value="1"/>
</dbReference>
<dbReference type="AlphaFoldDB" id="A0A370Q8D8"/>
<feature type="domain" description="HTH cro/C1-type" evidence="1">
    <location>
        <begin position="17"/>
        <end position="71"/>
    </location>
</feature>
<name>A0A370Q8D8_9FLAO</name>
<dbReference type="EMBL" id="QRAO01000004">
    <property type="protein sequence ID" value="RDK84638.1"/>
    <property type="molecule type" value="Genomic_DNA"/>
</dbReference>
<evidence type="ECO:0000259" key="1">
    <source>
        <dbReference type="PROSITE" id="PS50943"/>
    </source>
</evidence>
<proteinExistence type="predicted"/>
<dbReference type="Proteomes" id="UP000255317">
    <property type="component" value="Unassembled WGS sequence"/>
</dbReference>
<reference evidence="2 3" key="1">
    <citation type="submission" date="2018-07" db="EMBL/GenBank/DDBJ databases">
        <title>Genomic Encyclopedia of Type Strains, Phase IV (KMG-IV): sequencing the most valuable type-strain genomes for metagenomic binning, comparative biology and taxonomic classification.</title>
        <authorList>
            <person name="Goeker M."/>
        </authorList>
    </citation>
    <scope>NUCLEOTIDE SEQUENCE [LARGE SCALE GENOMIC DNA]</scope>
    <source>
        <strain evidence="2 3">DSM 101478</strain>
    </source>
</reference>
<dbReference type="Pfam" id="PF01381">
    <property type="entry name" value="HTH_3"/>
    <property type="match status" value="1"/>
</dbReference>
<sequence length="80" mass="9261">MKNQVHIDFLVAFGKHLKKVRKQHNISRVQLAYEIGTHEKQLRLIEKGEINTGILSIHKIATVLDLEPKALLDFRYPDTT</sequence>
<dbReference type="CDD" id="cd00093">
    <property type="entry name" value="HTH_XRE"/>
    <property type="match status" value="1"/>
</dbReference>
<gene>
    <name evidence="2" type="ORF">C8D94_10410</name>
</gene>
<accession>A0A370Q8D8</accession>
<organism evidence="2 3">
    <name type="scientific">Marinirhabdus gelatinilytica</name>
    <dbReference type="NCBI Taxonomy" id="1703343"/>
    <lineage>
        <taxon>Bacteria</taxon>
        <taxon>Pseudomonadati</taxon>
        <taxon>Bacteroidota</taxon>
        <taxon>Flavobacteriia</taxon>
        <taxon>Flavobacteriales</taxon>
        <taxon>Flavobacteriaceae</taxon>
    </lineage>
</organism>
<dbReference type="SUPFAM" id="SSF47413">
    <property type="entry name" value="lambda repressor-like DNA-binding domains"/>
    <property type="match status" value="1"/>
</dbReference>
<dbReference type="PROSITE" id="PS50943">
    <property type="entry name" value="HTH_CROC1"/>
    <property type="match status" value="1"/>
</dbReference>
<evidence type="ECO:0000313" key="3">
    <source>
        <dbReference type="Proteomes" id="UP000255317"/>
    </source>
</evidence>
<dbReference type="GO" id="GO:0003677">
    <property type="term" value="F:DNA binding"/>
    <property type="evidence" value="ECO:0007669"/>
    <property type="project" value="InterPro"/>
</dbReference>
<dbReference type="Gene3D" id="1.10.260.40">
    <property type="entry name" value="lambda repressor-like DNA-binding domains"/>
    <property type="match status" value="1"/>
</dbReference>